<dbReference type="AlphaFoldDB" id="A0A6A6BFA7"/>
<dbReference type="Gene3D" id="3.40.50.300">
    <property type="entry name" value="P-loop containing nucleotide triphosphate hydrolases"/>
    <property type="match status" value="1"/>
</dbReference>
<sequence>MGSNDEAAPVVRINAFPGMGKLTIAREVVQLYQDRHRQAILIDNHQLIDPVEARIPRHHADYQEQRRLQRAITFSKYLYPPEIRATTIIFTDFRSRNALGCSVAAEYKNAAAKSARPFLSVYLACDLEEHLQRVATVERRNDGTGKLVDGEILRSMRSRCELYTFGAENGLWLDVTHVSPRQAAASIHAYIKAKAYKSE</sequence>
<dbReference type="GeneID" id="54303779"/>
<dbReference type="Proteomes" id="UP000799438">
    <property type="component" value="Unassembled WGS sequence"/>
</dbReference>
<gene>
    <name evidence="1" type="ORF">K452DRAFT_359516</name>
</gene>
<protein>
    <submittedName>
        <fullName evidence="1">Uncharacterized protein</fullName>
    </submittedName>
</protein>
<evidence type="ECO:0000313" key="2">
    <source>
        <dbReference type="Proteomes" id="UP000799438"/>
    </source>
</evidence>
<dbReference type="EMBL" id="ML995488">
    <property type="protein sequence ID" value="KAF2141161.1"/>
    <property type="molecule type" value="Genomic_DNA"/>
</dbReference>
<keyword evidence="2" id="KW-1185">Reference proteome</keyword>
<proteinExistence type="predicted"/>
<dbReference type="SUPFAM" id="SSF52540">
    <property type="entry name" value="P-loop containing nucleoside triphosphate hydrolases"/>
    <property type="match status" value="1"/>
</dbReference>
<accession>A0A6A6BFA7</accession>
<evidence type="ECO:0000313" key="1">
    <source>
        <dbReference type="EMBL" id="KAF2141161.1"/>
    </source>
</evidence>
<organism evidence="1 2">
    <name type="scientific">Aplosporella prunicola CBS 121167</name>
    <dbReference type="NCBI Taxonomy" id="1176127"/>
    <lineage>
        <taxon>Eukaryota</taxon>
        <taxon>Fungi</taxon>
        <taxon>Dikarya</taxon>
        <taxon>Ascomycota</taxon>
        <taxon>Pezizomycotina</taxon>
        <taxon>Dothideomycetes</taxon>
        <taxon>Dothideomycetes incertae sedis</taxon>
        <taxon>Botryosphaeriales</taxon>
        <taxon>Aplosporellaceae</taxon>
        <taxon>Aplosporella</taxon>
    </lineage>
</organism>
<dbReference type="OrthoDB" id="5426988at2759"/>
<dbReference type="InterPro" id="IPR027417">
    <property type="entry name" value="P-loop_NTPase"/>
</dbReference>
<reference evidence="1" key="1">
    <citation type="journal article" date="2020" name="Stud. Mycol.">
        <title>101 Dothideomycetes genomes: a test case for predicting lifestyles and emergence of pathogens.</title>
        <authorList>
            <person name="Haridas S."/>
            <person name="Albert R."/>
            <person name="Binder M."/>
            <person name="Bloem J."/>
            <person name="Labutti K."/>
            <person name="Salamov A."/>
            <person name="Andreopoulos B."/>
            <person name="Baker S."/>
            <person name="Barry K."/>
            <person name="Bills G."/>
            <person name="Bluhm B."/>
            <person name="Cannon C."/>
            <person name="Castanera R."/>
            <person name="Culley D."/>
            <person name="Daum C."/>
            <person name="Ezra D."/>
            <person name="Gonzalez J."/>
            <person name="Henrissat B."/>
            <person name="Kuo A."/>
            <person name="Liang C."/>
            <person name="Lipzen A."/>
            <person name="Lutzoni F."/>
            <person name="Magnuson J."/>
            <person name="Mondo S."/>
            <person name="Nolan M."/>
            <person name="Ohm R."/>
            <person name="Pangilinan J."/>
            <person name="Park H.-J."/>
            <person name="Ramirez L."/>
            <person name="Alfaro M."/>
            <person name="Sun H."/>
            <person name="Tritt A."/>
            <person name="Yoshinaga Y."/>
            <person name="Zwiers L.-H."/>
            <person name="Turgeon B."/>
            <person name="Goodwin S."/>
            <person name="Spatafora J."/>
            <person name="Crous P."/>
            <person name="Grigoriev I."/>
        </authorList>
    </citation>
    <scope>NUCLEOTIDE SEQUENCE</scope>
    <source>
        <strain evidence="1">CBS 121167</strain>
    </source>
</reference>
<name>A0A6A6BFA7_9PEZI</name>
<dbReference type="RefSeq" id="XP_033396874.1">
    <property type="nucleotide sequence ID" value="XM_033546273.1"/>
</dbReference>